<evidence type="ECO:0000313" key="1">
    <source>
        <dbReference type="EMBL" id="SDF38859.1"/>
    </source>
</evidence>
<sequence length="46" mass="4819">MPECAHCGAHVSQQFVTVFGLDGGDVVACPACSGRAHIAETIVDRY</sequence>
<reference evidence="1 2" key="1">
    <citation type="submission" date="2016-10" db="EMBL/GenBank/DDBJ databases">
        <authorList>
            <person name="Varghese N."/>
            <person name="Submissions S."/>
        </authorList>
    </citation>
    <scope>NUCLEOTIDE SEQUENCE [LARGE SCALE GENOMIC DNA]</scope>
    <source>
        <strain evidence="1 2">CGMCC 1.3527</strain>
    </source>
</reference>
<dbReference type="AlphaFoldDB" id="A0A1G7KQ36"/>
<keyword evidence="2" id="KW-1185">Reference proteome</keyword>
<accession>A0A1G7KQ36</accession>
<dbReference type="InterPro" id="IPR055985">
    <property type="entry name" value="DUF7563"/>
</dbReference>
<organism evidence="1 2">
    <name type="scientific">Halorubrum xinjiangense</name>
    <dbReference type="NCBI Taxonomy" id="261291"/>
    <lineage>
        <taxon>Archaea</taxon>
        <taxon>Methanobacteriati</taxon>
        <taxon>Methanobacteriota</taxon>
        <taxon>Stenosarchaea group</taxon>
        <taxon>Halobacteria</taxon>
        <taxon>Halobacteriales</taxon>
        <taxon>Haloferacaceae</taxon>
        <taxon>Halorubrum</taxon>
    </lineage>
</organism>
<gene>
    <name evidence="1" type="ORF">SAMN04488067_10431</name>
</gene>
<evidence type="ECO:0000313" key="2">
    <source>
        <dbReference type="Proteomes" id="UP000324020"/>
    </source>
</evidence>
<dbReference type="Proteomes" id="UP000324020">
    <property type="component" value="Unassembled WGS sequence"/>
</dbReference>
<name>A0A1G7KQ36_9EURY</name>
<protein>
    <recommendedName>
        <fullName evidence="3">Small CPxCG-related zinc finger protein</fullName>
    </recommendedName>
</protein>
<dbReference type="Pfam" id="PF24444">
    <property type="entry name" value="DUF7563"/>
    <property type="match status" value="1"/>
</dbReference>
<proteinExistence type="predicted"/>
<evidence type="ECO:0008006" key="3">
    <source>
        <dbReference type="Google" id="ProtNLM"/>
    </source>
</evidence>
<dbReference type="EMBL" id="FNBO01000004">
    <property type="protein sequence ID" value="SDF38859.1"/>
    <property type="molecule type" value="Genomic_DNA"/>
</dbReference>